<gene>
    <name evidence="1" type="ORF">Tco_0681504</name>
</gene>
<protein>
    <recommendedName>
        <fullName evidence="3">Reverse transcriptase domain-containing protein</fullName>
    </recommendedName>
</protein>
<evidence type="ECO:0000313" key="1">
    <source>
        <dbReference type="EMBL" id="GJS66940.1"/>
    </source>
</evidence>
<evidence type="ECO:0000313" key="2">
    <source>
        <dbReference type="Proteomes" id="UP001151760"/>
    </source>
</evidence>
<keyword evidence="2" id="KW-1185">Reference proteome</keyword>
<comment type="caution">
    <text evidence="1">The sequence shown here is derived from an EMBL/GenBank/DDBJ whole genome shotgun (WGS) entry which is preliminary data.</text>
</comment>
<reference evidence="1" key="2">
    <citation type="submission" date="2022-01" db="EMBL/GenBank/DDBJ databases">
        <authorList>
            <person name="Yamashiro T."/>
            <person name="Shiraishi A."/>
            <person name="Satake H."/>
            <person name="Nakayama K."/>
        </authorList>
    </citation>
    <scope>NUCLEOTIDE SEQUENCE</scope>
</reference>
<proteinExistence type="predicted"/>
<organism evidence="1 2">
    <name type="scientific">Tanacetum coccineum</name>
    <dbReference type="NCBI Taxonomy" id="301880"/>
    <lineage>
        <taxon>Eukaryota</taxon>
        <taxon>Viridiplantae</taxon>
        <taxon>Streptophyta</taxon>
        <taxon>Embryophyta</taxon>
        <taxon>Tracheophyta</taxon>
        <taxon>Spermatophyta</taxon>
        <taxon>Magnoliopsida</taxon>
        <taxon>eudicotyledons</taxon>
        <taxon>Gunneridae</taxon>
        <taxon>Pentapetalae</taxon>
        <taxon>asterids</taxon>
        <taxon>campanulids</taxon>
        <taxon>Asterales</taxon>
        <taxon>Asteraceae</taxon>
        <taxon>Asteroideae</taxon>
        <taxon>Anthemideae</taxon>
        <taxon>Anthemidinae</taxon>
        <taxon>Tanacetum</taxon>
    </lineage>
</organism>
<dbReference type="Proteomes" id="UP001151760">
    <property type="component" value="Unassembled WGS sequence"/>
</dbReference>
<name>A0ABQ4XQ68_9ASTR</name>
<accession>A0ABQ4XQ68</accession>
<evidence type="ECO:0008006" key="3">
    <source>
        <dbReference type="Google" id="ProtNLM"/>
    </source>
</evidence>
<dbReference type="EMBL" id="BQNB010009684">
    <property type="protein sequence ID" value="GJS66940.1"/>
    <property type="molecule type" value="Genomic_DNA"/>
</dbReference>
<sequence>MSWFSRCSWCGGRLTVEIVGIVPILKKIDIRFRRECEDMIDELKSKFNGMSIEINKKKEVQRLEQEKSIPLRDIISELPPSIAITPVLPTLEPEDSLIMGNEELSTIPEKESDEFIKFSVEDLFPIPSESKDTSESDSDCDLSSCDDFSPINVYEEKFMTFSNPLFNSNDDFTSSDDESLSDEDVPKDNVKIYSNLLFEFDDEYISSDVNPLFNEVLENIESKDSYVSNLDEPILLVTPLSDSNEDEFFAPSDDIKLLLHHDLSTPKISVISILEGFTDEPPLEENDNLFDLKSKTNEWNKILYDAPIDDLMTKDKIFDPGGDIDEIDAFLDVDISTDIEDGYHDSEGDILYLESLLSNDTILSLPPEAFLDHDPRSLSHINDLKIMVNVFDPGIHEKKISSTYVSLTFEDRHYLSFTYVIRIFLPYFTYLVVSPFLLSSGSEDIIFDPGISAFHFSSLKPVAYEFLMEVCSSTCFVPNITMIWGESS</sequence>
<reference evidence="1" key="1">
    <citation type="journal article" date="2022" name="Int. J. Mol. Sci.">
        <title>Draft Genome of Tanacetum Coccineum: Genomic Comparison of Closely Related Tanacetum-Family Plants.</title>
        <authorList>
            <person name="Yamashiro T."/>
            <person name="Shiraishi A."/>
            <person name="Nakayama K."/>
            <person name="Satake H."/>
        </authorList>
    </citation>
    <scope>NUCLEOTIDE SEQUENCE</scope>
</reference>